<feature type="compositionally biased region" description="Basic and acidic residues" evidence="1">
    <location>
        <begin position="140"/>
        <end position="150"/>
    </location>
</feature>
<feature type="region of interest" description="Disordered" evidence="1">
    <location>
        <begin position="51"/>
        <end position="151"/>
    </location>
</feature>
<accession>A0AA48IH28</accession>
<evidence type="ECO:0000313" key="4">
    <source>
        <dbReference type="EMBL" id="BED92125.1"/>
    </source>
</evidence>
<feature type="signal peptide" evidence="3">
    <location>
        <begin position="1"/>
        <end position="21"/>
    </location>
</feature>
<feature type="chain" id="PRO_5041249997" evidence="3">
    <location>
        <begin position="22"/>
        <end position="238"/>
    </location>
</feature>
<feature type="transmembrane region" description="Helical" evidence="2">
    <location>
        <begin position="184"/>
        <end position="206"/>
    </location>
</feature>
<reference evidence="4" key="1">
    <citation type="journal article" date="2023" name="ISME J.">
        <title>Emergence of putative energy parasites within Clostridia revealed by genome analysis of a novel endosymbiotic clade.</title>
        <authorList>
            <person name="Takahashi K."/>
            <person name="Kuwahara H."/>
            <person name="Horikawa Y."/>
            <person name="Izawa K."/>
            <person name="Kato D."/>
            <person name="Inagaki T."/>
            <person name="Yuki M."/>
            <person name="Ohkuma M."/>
            <person name="Hongoh Y."/>
        </authorList>
    </citation>
    <scope>NUCLEOTIDE SEQUENCE</scope>
    <source>
        <strain evidence="4">CfP3-15</strain>
    </source>
</reference>
<feature type="compositionally biased region" description="Polar residues" evidence="1">
    <location>
        <begin position="82"/>
        <end position="99"/>
    </location>
</feature>
<keyword evidence="3" id="KW-0732">Signal</keyword>
<organism evidence="4">
    <name type="scientific">Candidatus Improbicoccus pseudotrichonymphae</name>
    <dbReference type="NCBI Taxonomy" id="3033792"/>
    <lineage>
        <taxon>Bacteria</taxon>
        <taxon>Bacillati</taxon>
        <taxon>Bacillota</taxon>
        <taxon>Clostridia</taxon>
        <taxon>Candidatus Improbicoccus</taxon>
    </lineage>
</organism>
<dbReference type="EMBL" id="AP027924">
    <property type="protein sequence ID" value="BED92125.1"/>
    <property type="molecule type" value="Genomic_DNA"/>
</dbReference>
<proteinExistence type="predicted"/>
<dbReference type="KEGG" id="ips:CfP315_0711"/>
<keyword evidence="2" id="KW-0472">Membrane</keyword>
<keyword evidence="2" id="KW-0812">Transmembrane</keyword>
<dbReference type="Proteomes" id="UP001337580">
    <property type="component" value="Chromosome"/>
</dbReference>
<gene>
    <name evidence="4" type="ORF">CfP315_0711</name>
</gene>
<evidence type="ECO:0000256" key="1">
    <source>
        <dbReference type="SAM" id="MobiDB-lite"/>
    </source>
</evidence>
<evidence type="ECO:0000256" key="3">
    <source>
        <dbReference type="SAM" id="SignalP"/>
    </source>
</evidence>
<feature type="compositionally biased region" description="Basic and acidic residues" evidence="1">
    <location>
        <begin position="51"/>
        <end position="81"/>
    </location>
</feature>
<name>A0AA48IH28_9FIRM</name>
<protein>
    <submittedName>
        <fullName evidence="4">Uncharacterized protein</fullName>
    </submittedName>
</protein>
<keyword evidence="2" id="KW-1133">Transmembrane helix</keyword>
<sequence length="238" mass="27214">MKKFILMLLFFVTVLPVFLKADEELNINQEKQNTTENSFAVEDITEVFAEEKKSQENLNREKTNETPQENRKPKIESKTEPNVRNSVLNREQPKENNATFPARADSESGLNTKNIEKNNSEITKKNDEGTDVVVGTNVQQEEKPQTREESDISLPEIKADEIEKFENIFPEKEKKEKKNSIVKGVVAIFLIIAGMSMLIILIINFFNSKNKTMGGNINPKSVGIDENVTENFRDIYKD</sequence>
<evidence type="ECO:0000256" key="2">
    <source>
        <dbReference type="SAM" id="Phobius"/>
    </source>
</evidence>
<dbReference type="AlphaFoldDB" id="A0AA48IH28"/>
<feature type="compositionally biased region" description="Basic and acidic residues" evidence="1">
    <location>
        <begin position="114"/>
        <end position="128"/>
    </location>
</feature>